<protein>
    <recommendedName>
        <fullName evidence="2">PH domain-containing protein</fullName>
    </recommendedName>
</protein>
<dbReference type="EMBL" id="JANBPY010000001">
    <property type="protein sequence ID" value="KAJ1970283.1"/>
    <property type="molecule type" value="Genomic_DNA"/>
</dbReference>
<dbReference type="InterPro" id="IPR011993">
    <property type="entry name" value="PH-like_dom_sf"/>
</dbReference>
<gene>
    <name evidence="3" type="ORF">IWQ62_000010</name>
</gene>
<feature type="compositionally biased region" description="Basic and acidic residues" evidence="1">
    <location>
        <begin position="100"/>
        <end position="111"/>
    </location>
</feature>
<sequence length="929" mass="103332">MVDLIPLYTSAFYEDTDIPAVHLSPPLQLIPSTGLDSHSAVLPPEESVTFFSSHSSSQRLPDPSLTPSALHSASRASLGHATPVPAQGNPIPGLSLDLNNRAEHQAVERNPRTRNGTAYDQWRRDSTSDTLDEESCTTIYIRYVAKDFWKTLFFPPGITVAQARDICMLRCNIWSPFTAANLSPVHGDASSDAENSDGEQSENGSGRPTSNHRPRRDLFGASTGGGTLRRNFADHRRSTFMAPGQALNINSTDASLAITNRQNPQAGQNMDKFRQQFGLFWTAAGHWLDPNRKLSSYSLSSSDVVELQHQKDFIYISPLHYHHHYAEGHMYKLYMDTLNPAWKLRWFVVRDMTLYCYRRREDVDALGTLRFRHPVRICEPSTNQLTRGSSTSSRNPSIGSRAEFLADSDISSQSAGVPSGSSGTGSGVLTLQVGDQQITLKTLNIMEHEHWRRIFQQMQADSVRFLKLQSQDTHRQSLCIDTTENTVNATKTSPLPNTLPAIDKLSLHPDNVDQDDDLDESDMISSRPGTIRSMKSTLSRRYSWLPEENGTSSHQPARESVDDDLMSLDHKGGWMMKKASIGYGFRRRYIVLKRGELWMFKDELAARASPALQRSKSHSEGIPVKQASTNHSAMSSFRPRIAGLSSIASVNSASQGSMISLKQVCVEVCHENARYYLRVTLVGESFTQLRKTQTRASMTQSSRRQFNDQRSDDIYQHGNASNHTGFIARGGGPPSTNMSSGLASPTSPTTPAWSSISSLSTVATGGFLRNIPDKRSLAKFYVESWEEAQSWQDAFLNIARVPVDDVIRHKLWIPRLDAPLNSTTDDNHPGSPVRSLGRSSRRASRSIPNSPYQIPAQYKPTAPFNLSPNSSTLTVSTQCSVTPTSQLDLSNGNGDSNSHRAVDTSQSELHRKLHKKRSYVFMSRQSRNF</sequence>
<proteinExistence type="predicted"/>
<evidence type="ECO:0000256" key="1">
    <source>
        <dbReference type="SAM" id="MobiDB-lite"/>
    </source>
</evidence>
<dbReference type="AlphaFoldDB" id="A0A9W8B1J2"/>
<feature type="region of interest" description="Disordered" evidence="1">
    <location>
        <begin position="818"/>
        <end position="929"/>
    </location>
</feature>
<dbReference type="Proteomes" id="UP001150925">
    <property type="component" value="Unassembled WGS sequence"/>
</dbReference>
<feature type="compositionally biased region" description="Polar residues" evidence="1">
    <location>
        <begin position="693"/>
        <end position="704"/>
    </location>
</feature>
<accession>A0A9W8B1J2</accession>
<reference evidence="3" key="1">
    <citation type="submission" date="2022-07" db="EMBL/GenBank/DDBJ databases">
        <title>Phylogenomic reconstructions and comparative analyses of Kickxellomycotina fungi.</title>
        <authorList>
            <person name="Reynolds N.K."/>
            <person name="Stajich J.E."/>
            <person name="Barry K."/>
            <person name="Grigoriev I.V."/>
            <person name="Crous P."/>
            <person name="Smith M.E."/>
        </authorList>
    </citation>
    <scope>NUCLEOTIDE SEQUENCE</scope>
    <source>
        <strain evidence="3">RSA 1196</strain>
    </source>
</reference>
<feature type="region of interest" description="Disordered" evidence="1">
    <location>
        <begin position="693"/>
        <end position="754"/>
    </location>
</feature>
<evidence type="ECO:0000313" key="3">
    <source>
        <dbReference type="EMBL" id="KAJ1970283.1"/>
    </source>
</evidence>
<dbReference type="Gene3D" id="2.30.29.30">
    <property type="entry name" value="Pleckstrin-homology domain (PH domain)/Phosphotyrosine-binding domain (PTB)"/>
    <property type="match status" value="1"/>
</dbReference>
<feature type="compositionally biased region" description="Low complexity" evidence="1">
    <location>
        <begin position="739"/>
        <end position="754"/>
    </location>
</feature>
<feature type="region of interest" description="Disordered" evidence="1">
    <location>
        <begin position="611"/>
        <end position="632"/>
    </location>
</feature>
<feature type="compositionally biased region" description="Polar residues" evidence="1">
    <location>
        <begin position="65"/>
        <end position="75"/>
    </location>
</feature>
<keyword evidence="4" id="KW-1185">Reference proteome</keyword>
<dbReference type="SMART" id="SM00233">
    <property type="entry name" value="PH"/>
    <property type="match status" value="2"/>
</dbReference>
<feature type="region of interest" description="Disordered" evidence="1">
    <location>
        <begin position="185"/>
        <end position="230"/>
    </location>
</feature>
<feature type="region of interest" description="Disordered" evidence="1">
    <location>
        <begin position="52"/>
        <end position="128"/>
    </location>
</feature>
<evidence type="ECO:0000259" key="2">
    <source>
        <dbReference type="SMART" id="SM00233"/>
    </source>
</evidence>
<feature type="domain" description="PH" evidence="2">
    <location>
        <begin position="324"/>
        <end position="462"/>
    </location>
</feature>
<dbReference type="InterPro" id="IPR001849">
    <property type="entry name" value="PH_domain"/>
</dbReference>
<evidence type="ECO:0000313" key="4">
    <source>
        <dbReference type="Proteomes" id="UP001150925"/>
    </source>
</evidence>
<dbReference type="SUPFAM" id="SSF50729">
    <property type="entry name" value="PH domain-like"/>
    <property type="match status" value="2"/>
</dbReference>
<feature type="compositionally biased region" description="Polar residues" evidence="1">
    <location>
        <begin position="864"/>
        <end position="896"/>
    </location>
</feature>
<feature type="compositionally biased region" description="Basic and acidic residues" evidence="1">
    <location>
        <begin position="705"/>
        <end position="715"/>
    </location>
</feature>
<comment type="caution">
    <text evidence="3">The sequence shown here is derived from an EMBL/GenBank/DDBJ whole genome shotgun (WGS) entry which is preliminary data.</text>
</comment>
<dbReference type="OrthoDB" id="5588474at2759"/>
<name>A0A9W8B1J2_9FUNG</name>
<organism evidence="3 4">
    <name type="scientific">Dispira parvispora</name>
    <dbReference type="NCBI Taxonomy" id="1520584"/>
    <lineage>
        <taxon>Eukaryota</taxon>
        <taxon>Fungi</taxon>
        <taxon>Fungi incertae sedis</taxon>
        <taxon>Zoopagomycota</taxon>
        <taxon>Kickxellomycotina</taxon>
        <taxon>Dimargaritomycetes</taxon>
        <taxon>Dimargaritales</taxon>
        <taxon>Dimargaritaceae</taxon>
        <taxon>Dispira</taxon>
    </lineage>
</organism>
<feature type="domain" description="PH" evidence="2">
    <location>
        <begin position="569"/>
        <end position="802"/>
    </location>
</feature>